<name>A0ACC0VI14_9HYPO</name>
<keyword evidence="2" id="KW-1185">Reference proteome</keyword>
<evidence type="ECO:0000313" key="2">
    <source>
        <dbReference type="Proteomes" id="UP001163324"/>
    </source>
</evidence>
<organism evidence="1 2">
    <name type="scientific">Trichothecium roseum</name>
    <dbReference type="NCBI Taxonomy" id="47278"/>
    <lineage>
        <taxon>Eukaryota</taxon>
        <taxon>Fungi</taxon>
        <taxon>Dikarya</taxon>
        <taxon>Ascomycota</taxon>
        <taxon>Pezizomycotina</taxon>
        <taxon>Sordariomycetes</taxon>
        <taxon>Hypocreomycetidae</taxon>
        <taxon>Hypocreales</taxon>
        <taxon>Hypocreales incertae sedis</taxon>
        <taxon>Trichothecium</taxon>
    </lineage>
</organism>
<proteinExistence type="predicted"/>
<dbReference type="EMBL" id="CM047940">
    <property type="protein sequence ID" value="KAI9905093.1"/>
    <property type="molecule type" value="Genomic_DNA"/>
</dbReference>
<gene>
    <name evidence="1" type="ORF">N3K66_001622</name>
</gene>
<comment type="caution">
    <text evidence="1">The sequence shown here is derived from an EMBL/GenBank/DDBJ whole genome shotgun (WGS) entry which is preliminary data.</text>
</comment>
<reference evidence="1" key="1">
    <citation type="submission" date="2022-10" db="EMBL/GenBank/DDBJ databases">
        <title>Complete Genome of Trichothecium roseum strain YXFP-22015, a Plant Pathogen Isolated from Citrus.</title>
        <authorList>
            <person name="Wang Y."/>
            <person name="Zhu L."/>
        </authorList>
    </citation>
    <scope>NUCLEOTIDE SEQUENCE</scope>
    <source>
        <strain evidence="1">YXFP-22015</strain>
    </source>
</reference>
<dbReference type="Proteomes" id="UP001163324">
    <property type="component" value="Chromosome 1"/>
</dbReference>
<accession>A0ACC0VI14</accession>
<protein>
    <submittedName>
        <fullName evidence="1">Uncharacterized protein</fullName>
    </submittedName>
</protein>
<sequence length="376" mass="42266">MSEQPPPPDPDAPLSGAARNISEAGLVAIIWVCFSIATIFVGLRLLVRWRQNRALLADDFWIMFAWLCITTMAILQTEQLSALWYTTYLSAGRISPADPDLVYHMKQLTRWQFPVIKLFWTVLWSVKASFLSVFYRLVHPVRWTRYAWYGVATFTAIAYIGCVLASTLTCTHPADYFEPGHCDTPIELWRQRFNVIYSTTVDITSDVFIMLLPIAVLPQLQLDKRKKVGLGVAFSLGFIIIGVAIVRMTQVIVKAKVDLVGLAIWGAVETATAIVVGSLFPLKAFLARRVEQYHSNKVTQRYGANSSASALRAAGTFGTTSASKNIRVAESIPLDDVHHSHQDKGRIYVQKTYETRISENDDDSSQEWEGAPRFER</sequence>
<evidence type="ECO:0000313" key="1">
    <source>
        <dbReference type="EMBL" id="KAI9905093.1"/>
    </source>
</evidence>